<proteinExistence type="predicted"/>
<protein>
    <recommendedName>
        <fullName evidence="2">DUF2656 domain-containing protein</fullName>
    </recommendedName>
</protein>
<evidence type="ECO:0000313" key="1">
    <source>
        <dbReference type="EMBL" id="AHZ34096.1"/>
    </source>
</evidence>
<accession>A0A024CHE4</accession>
<name>A0A024CHE4_9SYNE</name>
<organism evidence="1">
    <name type="scientific">uncultured Synechococcus sp</name>
    <dbReference type="NCBI Taxonomy" id="154535"/>
    <lineage>
        <taxon>Bacteria</taxon>
        <taxon>Bacillati</taxon>
        <taxon>Cyanobacteriota</taxon>
        <taxon>Cyanophyceae</taxon>
        <taxon>Synechococcales</taxon>
        <taxon>Synechococcaceae</taxon>
        <taxon>Synechococcus</taxon>
        <taxon>environmental samples</taxon>
    </lineage>
</organism>
<dbReference type="InterPro" id="IPR020325">
    <property type="entry name" value="Uncharacterised_16.1kDa"/>
</dbReference>
<gene>
    <name evidence="1" type="primary">unk12</name>
</gene>
<reference evidence="1" key="1">
    <citation type="journal article" date="2014" name="FEMS Microbiol. Ecol.">
        <title>Development of a targeted metagenomic approach to study a genomic region involved in light harvesting in marine Synechococcus.</title>
        <authorList>
            <person name="Humily F."/>
            <person name="Farrant G.K."/>
            <person name="Marie D."/>
            <person name="Perennou M."/>
            <person name="Mazard S."/>
            <person name="Labadie K."/>
            <person name="Aury J.-M."/>
            <person name="Wincker P."/>
            <person name="Nicolas Segui A."/>
            <person name="Scanlan D.J."/>
            <person name="Garczarek L."/>
        </authorList>
    </citation>
    <scope>NUCLEOTIDE SEQUENCE</scope>
</reference>
<sequence length="140" mass="15623">MQNFVLSHNLQIQSESVPSFTAEELAEGLSLHSDHIKANALNHPHWMVLVESELSSHELAREVVDSWKKLRKSLGHSTNHSLIALGGRKDSAATSSSPLKEGYWGVDVVECLNPDMFLESINWDALKAARPEESVFEYRG</sequence>
<evidence type="ECO:0008006" key="2">
    <source>
        <dbReference type="Google" id="ProtNLM"/>
    </source>
</evidence>
<dbReference type="Pfam" id="PF10847">
    <property type="entry name" value="DUF2656"/>
    <property type="match status" value="1"/>
</dbReference>
<dbReference type="EMBL" id="KF846556">
    <property type="protein sequence ID" value="AHZ34096.1"/>
    <property type="molecule type" value="Genomic_DNA"/>
</dbReference>
<dbReference type="AlphaFoldDB" id="A0A024CHE4"/>